<protein>
    <recommendedName>
        <fullName evidence="1">Putative regulatory protein ENT73_00325</fullName>
    </recommendedName>
</protein>
<evidence type="ECO:0000256" key="1">
    <source>
        <dbReference type="HAMAP-Rule" id="MF_01503"/>
    </source>
</evidence>
<dbReference type="EMBL" id="DSZU01000008">
    <property type="protein sequence ID" value="HGV54518.1"/>
    <property type="molecule type" value="Genomic_DNA"/>
</dbReference>
<comment type="caution">
    <text evidence="2">The sequence shown here is derived from an EMBL/GenBank/DDBJ whole genome shotgun (WGS) entry which is preliminary data.</text>
</comment>
<organism evidence="2">
    <name type="scientific">Caldimicrobium thiodismutans</name>
    <dbReference type="NCBI Taxonomy" id="1653476"/>
    <lineage>
        <taxon>Bacteria</taxon>
        <taxon>Pseudomonadati</taxon>
        <taxon>Thermodesulfobacteriota</taxon>
        <taxon>Thermodesulfobacteria</taxon>
        <taxon>Thermodesulfobacteriales</taxon>
        <taxon>Thermodesulfobacteriaceae</taxon>
        <taxon>Caldimicrobium</taxon>
    </lineage>
</organism>
<accession>A0A832LV12</accession>
<sequence length="91" mass="10025">MSAGGKLLNIGFGNFVVADRVIAIVNPNSAPMKRLKEEAKDTKRLIDATQGRKTRSIIITDSNHVILSAIQAETVAQRFTSETLKLKEEEE</sequence>
<dbReference type="HAMAP" id="MF_01503">
    <property type="entry name" value="RemA"/>
    <property type="match status" value="1"/>
</dbReference>
<dbReference type="InterPro" id="IPR007169">
    <property type="entry name" value="RemA-like"/>
</dbReference>
<gene>
    <name evidence="2" type="ORF">ENT73_00325</name>
</gene>
<dbReference type="PANTHER" id="PTHR38449:SF1">
    <property type="entry name" value="REGULATORY PROTEIN SSL2874-RELATED"/>
    <property type="match status" value="1"/>
</dbReference>
<dbReference type="NCBIfam" id="NF003315">
    <property type="entry name" value="PRK04323.1"/>
    <property type="match status" value="1"/>
</dbReference>
<dbReference type="Pfam" id="PF04025">
    <property type="entry name" value="RemA-like"/>
    <property type="match status" value="1"/>
</dbReference>
<name>A0A832LV12_9BACT</name>
<evidence type="ECO:0000313" key="2">
    <source>
        <dbReference type="EMBL" id="HGV54518.1"/>
    </source>
</evidence>
<dbReference type="PANTHER" id="PTHR38449">
    <property type="entry name" value="REGULATORY PROTEIN TM_1690-RELATED"/>
    <property type="match status" value="1"/>
</dbReference>
<proteinExistence type="inferred from homology"/>
<comment type="similarity">
    <text evidence="1">Belongs to the RemA family.</text>
</comment>
<dbReference type="AlphaFoldDB" id="A0A832LV12"/>
<reference evidence="2" key="1">
    <citation type="journal article" date="2020" name="mSystems">
        <title>Genome- and Community-Level Interaction Insights into Carbon Utilization and Element Cycling Functions of Hydrothermarchaeota in Hydrothermal Sediment.</title>
        <authorList>
            <person name="Zhou Z."/>
            <person name="Liu Y."/>
            <person name="Xu W."/>
            <person name="Pan J."/>
            <person name="Luo Z.H."/>
            <person name="Li M."/>
        </authorList>
    </citation>
    <scope>NUCLEOTIDE SEQUENCE [LARGE SCALE GENOMIC DNA]</scope>
    <source>
        <strain evidence="2">SpSt-605</strain>
    </source>
</reference>